<keyword evidence="4" id="KW-0238">DNA-binding</keyword>
<dbReference type="OrthoDB" id="9802328at2"/>
<evidence type="ECO:0000256" key="4">
    <source>
        <dbReference type="ARBA" id="ARBA00023125"/>
    </source>
</evidence>
<dbReference type="InterPro" id="IPR036388">
    <property type="entry name" value="WH-like_DNA-bd_sf"/>
</dbReference>
<evidence type="ECO:0000256" key="3">
    <source>
        <dbReference type="ARBA" id="ARBA00023015"/>
    </source>
</evidence>
<dbReference type="SMART" id="SM00345">
    <property type="entry name" value="HTH_GNTR"/>
    <property type="match status" value="1"/>
</dbReference>
<keyword evidence="5" id="KW-0804">Transcription</keyword>
<keyword evidence="3" id="KW-0805">Transcription regulation</keyword>
<dbReference type="GO" id="GO:0003700">
    <property type="term" value="F:DNA-binding transcription factor activity"/>
    <property type="evidence" value="ECO:0007669"/>
    <property type="project" value="InterPro"/>
</dbReference>
<dbReference type="CDD" id="cd07377">
    <property type="entry name" value="WHTH_GntR"/>
    <property type="match status" value="1"/>
</dbReference>
<dbReference type="SUPFAM" id="SSF46785">
    <property type="entry name" value="Winged helix' DNA-binding domain"/>
    <property type="match status" value="1"/>
</dbReference>
<protein>
    <submittedName>
        <fullName evidence="7">PLP-dependent aminotransferase family protein</fullName>
    </submittedName>
</protein>
<dbReference type="InterPro" id="IPR015421">
    <property type="entry name" value="PyrdxlP-dep_Trfase_major"/>
</dbReference>
<evidence type="ECO:0000256" key="2">
    <source>
        <dbReference type="ARBA" id="ARBA00022898"/>
    </source>
</evidence>
<sequence length="509" mass="55544">MIKEALHPLFFALALDPSSPIPLYRQLADAIRQTILSGKLAAGTKLPSTRLCARNLGISRFTVLTAFEQLLAEGYIYGQEGSGTYVTDVLPDSLLELPDKTAPLAPAEEQKRKLSRRGAVLANSMVMPQFLESGGAVSAFRPGLPALDQFPYTIWRRLLTKRWNRFPAELLGYSDPAGFLPLREQIATYVRAARGVQCVAEQVIVVAGSQQAIELAARLLLDPGDAIWMEDPGYPGARGALLGAAAQVIAVPVDEQGLDIAQGIHLGKHASLAYVTPSHQFPLGVTTSLPRRLALLSWANQVGAWILEDDYESEYRYTGRPLPSLQGLDATGRVIYIGTLSKVLFPGLRLGYLIVPSDLVEAFVAARKLMDRQPPIIDQLVLTDFMSQGHFSRHLRRMRTLYEERQTLLIEAVRRELAGLLAVAPSEAGMHLVGNLAEGLNETQISRAAAQQGIIVPPLSAYSQRALNSRALLLGYTAFNAQQINLAVQSLARTFKKTMQDDMSASTAP</sequence>
<accession>A0A4P6JNQ8</accession>
<dbReference type="SUPFAM" id="SSF53383">
    <property type="entry name" value="PLP-dependent transferases"/>
    <property type="match status" value="1"/>
</dbReference>
<name>A0A4P6JNQ8_KTERU</name>
<dbReference type="InterPro" id="IPR036390">
    <property type="entry name" value="WH_DNA-bd_sf"/>
</dbReference>
<dbReference type="AlphaFoldDB" id="A0A4P6JNQ8"/>
<proteinExistence type="inferred from homology"/>
<dbReference type="InterPro" id="IPR000524">
    <property type="entry name" value="Tscrpt_reg_HTH_GntR"/>
</dbReference>
<dbReference type="GO" id="GO:0030170">
    <property type="term" value="F:pyridoxal phosphate binding"/>
    <property type="evidence" value="ECO:0007669"/>
    <property type="project" value="InterPro"/>
</dbReference>
<dbReference type="PROSITE" id="PS50949">
    <property type="entry name" value="HTH_GNTR"/>
    <property type="match status" value="1"/>
</dbReference>
<dbReference type="InterPro" id="IPR051446">
    <property type="entry name" value="HTH_trans_reg/aminotransferase"/>
</dbReference>
<dbReference type="PANTHER" id="PTHR46577">
    <property type="entry name" value="HTH-TYPE TRANSCRIPTIONAL REGULATORY PROTEIN GABR"/>
    <property type="match status" value="1"/>
</dbReference>
<evidence type="ECO:0000313" key="8">
    <source>
        <dbReference type="Proteomes" id="UP000290365"/>
    </source>
</evidence>
<dbReference type="Gene3D" id="1.10.10.10">
    <property type="entry name" value="Winged helix-like DNA-binding domain superfamily/Winged helix DNA-binding domain"/>
    <property type="match status" value="1"/>
</dbReference>
<dbReference type="Proteomes" id="UP000290365">
    <property type="component" value="Chromosome"/>
</dbReference>
<keyword evidence="2" id="KW-0663">Pyridoxal phosphate</keyword>
<dbReference type="EMBL" id="CP035758">
    <property type="protein sequence ID" value="QBD76957.1"/>
    <property type="molecule type" value="Genomic_DNA"/>
</dbReference>
<organism evidence="7 8">
    <name type="scientific">Ktedonosporobacter rubrisoli</name>
    <dbReference type="NCBI Taxonomy" id="2509675"/>
    <lineage>
        <taxon>Bacteria</taxon>
        <taxon>Bacillati</taxon>
        <taxon>Chloroflexota</taxon>
        <taxon>Ktedonobacteria</taxon>
        <taxon>Ktedonobacterales</taxon>
        <taxon>Ktedonosporobacteraceae</taxon>
        <taxon>Ktedonosporobacter</taxon>
    </lineage>
</organism>
<dbReference type="CDD" id="cd00609">
    <property type="entry name" value="AAT_like"/>
    <property type="match status" value="1"/>
</dbReference>
<dbReference type="Pfam" id="PF00392">
    <property type="entry name" value="GntR"/>
    <property type="match status" value="1"/>
</dbReference>
<dbReference type="Gene3D" id="3.40.640.10">
    <property type="entry name" value="Type I PLP-dependent aspartate aminotransferase-like (Major domain)"/>
    <property type="match status" value="1"/>
</dbReference>
<dbReference type="GO" id="GO:0008483">
    <property type="term" value="F:transaminase activity"/>
    <property type="evidence" value="ECO:0007669"/>
    <property type="project" value="UniProtKB-KW"/>
</dbReference>
<dbReference type="GO" id="GO:0003677">
    <property type="term" value="F:DNA binding"/>
    <property type="evidence" value="ECO:0007669"/>
    <property type="project" value="UniProtKB-KW"/>
</dbReference>
<gene>
    <name evidence="7" type="ORF">EPA93_13470</name>
</gene>
<keyword evidence="8" id="KW-1185">Reference proteome</keyword>
<comment type="similarity">
    <text evidence="1">In the C-terminal section; belongs to the class-I pyridoxal-phosphate-dependent aminotransferase family.</text>
</comment>
<dbReference type="PANTHER" id="PTHR46577:SF1">
    <property type="entry name" value="HTH-TYPE TRANSCRIPTIONAL REGULATORY PROTEIN GABR"/>
    <property type="match status" value="1"/>
</dbReference>
<keyword evidence="7" id="KW-0808">Transferase</keyword>
<dbReference type="Pfam" id="PF00155">
    <property type="entry name" value="Aminotran_1_2"/>
    <property type="match status" value="1"/>
</dbReference>
<reference evidence="7 8" key="1">
    <citation type="submission" date="2019-01" db="EMBL/GenBank/DDBJ databases">
        <title>Ktedonosporobacter rubrisoli SCAWS-G2.</title>
        <authorList>
            <person name="Huang Y."/>
            <person name="Yan B."/>
        </authorList>
    </citation>
    <scope>NUCLEOTIDE SEQUENCE [LARGE SCALE GENOMIC DNA]</scope>
    <source>
        <strain evidence="7 8">SCAWS-G2</strain>
    </source>
</reference>
<keyword evidence="7" id="KW-0032">Aminotransferase</keyword>
<feature type="domain" description="HTH gntR-type" evidence="6">
    <location>
        <begin position="21"/>
        <end position="89"/>
    </location>
</feature>
<dbReference type="RefSeq" id="WP_129888021.1">
    <property type="nucleotide sequence ID" value="NZ_CP035758.1"/>
</dbReference>
<dbReference type="InterPro" id="IPR004839">
    <property type="entry name" value="Aminotransferase_I/II_large"/>
</dbReference>
<evidence type="ECO:0000256" key="1">
    <source>
        <dbReference type="ARBA" id="ARBA00005384"/>
    </source>
</evidence>
<dbReference type="InterPro" id="IPR015424">
    <property type="entry name" value="PyrdxlP-dep_Trfase"/>
</dbReference>
<evidence type="ECO:0000256" key="5">
    <source>
        <dbReference type="ARBA" id="ARBA00023163"/>
    </source>
</evidence>
<dbReference type="KEGG" id="kbs:EPA93_13470"/>
<evidence type="ECO:0000259" key="6">
    <source>
        <dbReference type="PROSITE" id="PS50949"/>
    </source>
</evidence>
<evidence type="ECO:0000313" key="7">
    <source>
        <dbReference type="EMBL" id="QBD76957.1"/>
    </source>
</evidence>